<sequence>MVPVDSPPPQPPPEQVKLLTDSQCNEMFKMSVYTISKTNLCAGGEERDACQEYLSKEKINTLISPLLEGPSTSNTYSLINPKKKAKKSSYKDSGKLVLKSASCHIEPSFLDYIRGGTQIHFTVAVDFTASNGDPTTSASLHFLQPGMDNQYALAIKSVGEIIQDYDSELRRHLGKGGANVNYSKMMLAKDVLAEIPKQLVTWMKLRGHRPQTSSSQRQTDAYGLE</sequence>
<dbReference type="AlphaFoldDB" id="A0AAE1BLM1"/>
<dbReference type="PANTHER" id="PTHR10857:SF106">
    <property type="entry name" value="C2 DOMAIN-CONTAINING PROTEIN"/>
    <property type="match status" value="1"/>
</dbReference>
<dbReference type="GO" id="GO:0005886">
    <property type="term" value="C:plasma membrane"/>
    <property type="evidence" value="ECO:0007669"/>
    <property type="project" value="TreeGrafter"/>
</dbReference>
<accession>A0AAE1BLM1</accession>
<proteinExistence type="predicted"/>
<organism evidence="2 3">
    <name type="scientific">Petrolisthes cinctipes</name>
    <name type="common">Flat porcelain crab</name>
    <dbReference type="NCBI Taxonomy" id="88211"/>
    <lineage>
        <taxon>Eukaryota</taxon>
        <taxon>Metazoa</taxon>
        <taxon>Ecdysozoa</taxon>
        <taxon>Arthropoda</taxon>
        <taxon>Crustacea</taxon>
        <taxon>Multicrustacea</taxon>
        <taxon>Malacostraca</taxon>
        <taxon>Eumalacostraca</taxon>
        <taxon>Eucarida</taxon>
        <taxon>Decapoda</taxon>
        <taxon>Pleocyemata</taxon>
        <taxon>Anomura</taxon>
        <taxon>Galatheoidea</taxon>
        <taxon>Porcellanidae</taxon>
        <taxon>Petrolisthes</taxon>
    </lineage>
</organism>
<name>A0AAE1BLM1_PETCI</name>
<feature type="compositionally biased region" description="Polar residues" evidence="1">
    <location>
        <begin position="210"/>
        <end position="219"/>
    </location>
</feature>
<gene>
    <name evidence="2" type="ORF">Pcinc_041077</name>
</gene>
<dbReference type="Proteomes" id="UP001286313">
    <property type="component" value="Unassembled WGS sequence"/>
</dbReference>
<dbReference type="GO" id="GO:0071277">
    <property type="term" value="P:cellular response to calcium ion"/>
    <property type="evidence" value="ECO:0007669"/>
    <property type="project" value="TreeGrafter"/>
</dbReference>
<protein>
    <submittedName>
        <fullName evidence="2">Uncharacterized protein</fullName>
    </submittedName>
</protein>
<dbReference type="GO" id="GO:0005544">
    <property type="term" value="F:calcium-dependent phospholipid binding"/>
    <property type="evidence" value="ECO:0007669"/>
    <property type="project" value="InterPro"/>
</dbReference>
<evidence type="ECO:0000256" key="1">
    <source>
        <dbReference type="SAM" id="MobiDB-lite"/>
    </source>
</evidence>
<keyword evidence="3" id="KW-1185">Reference proteome</keyword>
<dbReference type="PANTHER" id="PTHR10857">
    <property type="entry name" value="COPINE"/>
    <property type="match status" value="1"/>
</dbReference>
<comment type="caution">
    <text evidence="2">The sequence shown here is derived from an EMBL/GenBank/DDBJ whole genome shotgun (WGS) entry which is preliminary data.</text>
</comment>
<evidence type="ECO:0000313" key="3">
    <source>
        <dbReference type="Proteomes" id="UP001286313"/>
    </source>
</evidence>
<reference evidence="2" key="1">
    <citation type="submission" date="2023-10" db="EMBL/GenBank/DDBJ databases">
        <title>Genome assemblies of two species of porcelain crab, Petrolisthes cinctipes and Petrolisthes manimaculis (Anomura: Porcellanidae).</title>
        <authorList>
            <person name="Angst P."/>
        </authorList>
    </citation>
    <scope>NUCLEOTIDE SEQUENCE</scope>
    <source>
        <strain evidence="2">PB745_01</strain>
        <tissue evidence="2">Gill</tissue>
    </source>
</reference>
<evidence type="ECO:0000313" key="2">
    <source>
        <dbReference type="EMBL" id="KAK3852332.1"/>
    </source>
</evidence>
<dbReference type="EMBL" id="JAWQEG010007474">
    <property type="protein sequence ID" value="KAK3852332.1"/>
    <property type="molecule type" value="Genomic_DNA"/>
</dbReference>
<feature type="region of interest" description="Disordered" evidence="1">
    <location>
        <begin position="206"/>
        <end position="225"/>
    </location>
</feature>
<dbReference type="InterPro" id="IPR045052">
    <property type="entry name" value="Copine"/>
</dbReference>